<evidence type="ECO:0000313" key="1">
    <source>
        <dbReference type="Proteomes" id="UP000887574"/>
    </source>
</evidence>
<reference evidence="2" key="1">
    <citation type="submission" date="2022-11" db="UniProtKB">
        <authorList>
            <consortium name="WormBaseParasite"/>
        </authorList>
    </citation>
    <scope>IDENTIFICATION</scope>
</reference>
<organism evidence="1 2">
    <name type="scientific">Ditylenchus dipsaci</name>
    <dbReference type="NCBI Taxonomy" id="166011"/>
    <lineage>
        <taxon>Eukaryota</taxon>
        <taxon>Metazoa</taxon>
        <taxon>Ecdysozoa</taxon>
        <taxon>Nematoda</taxon>
        <taxon>Chromadorea</taxon>
        <taxon>Rhabditida</taxon>
        <taxon>Tylenchina</taxon>
        <taxon>Tylenchomorpha</taxon>
        <taxon>Sphaerularioidea</taxon>
        <taxon>Anguinidae</taxon>
        <taxon>Anguininae</taxon>
        <taxon>Ditylenchus</taxon>
    </lineage>
</organism>
<dbReference type="WBParaSite" id="jg5317">
    <property type="protein sequence ID" value="jg5317"/>
    <property type="gene ID" value="jg5317"/>
</dbReference>
<dbReference type="AlphaFoldDB" id="A0A915EFG2"/>
<evidence type="ECO:0000313" key="2">
    <source>
        <dbReference type="WBParaSite" id="jg5317"/>
    </source>
</evidence>
<sequence length="181" mass="20604">MRRSMMQPVNSNPWDWVEYLDLEKLQDERKTDSETDEEENNVPVGRIVDVSSCEVNRSRLDETPTSNAIEKVVSHLGDPGSNPGRKPRLIRDHLHHFQLQGRTQIFLSSRFQARIPVSSSNVSPEVTVGDACHDDLSGNSKKPPAGLHTSLDEVHHLPFSPDKWIFTVQASKYKYTFDHET</sequence>
<keyword evidence="1" id="KW-1185">Reference proteome</keyword>
<protein>
    <submittedName>
        <fullName evidence="2">Uncharacterized protein</fullName>
    </submittedName>
</protein>
<name>A0A915EFG2_9BILA</name>
<accession>A0A915EFG2</accession>
<dbReference type="Proteomes" id="UP000887574">
    <property type="component" value="Unplaced"/>
</dbReference>
<proteinExistence type="predicted"/>